<sequence>MASPRWLARVTLPVVVGAVLVANAAVSSAITLHDQDFLAKMHGLGFVWPPQEDADVVNMGHQICIDRWNGMTADGLAQDIHNTLGPKGVNFADAAAMINLSEQMFCPY</sequence>
<feature type="signal peptide" evidence="1">
    <location>
        <begin position="1"/>
        <end position="24"/>
    </location>
</feature>
<evidence type="ECO:0000256" key="1">
    <source>
        <dbReference type="SAM" id="SignalP"/>
    </source>
</evidence>
<keyword evidence="1" id="KW-0732">Signal</keyword>
<feature type="domain" description="DUF732" evidence="2">
    <location>
        <begin position="34"/>
        <end position="107"/>
    </location>
</feature>
<dbReference type="RefSeq" id="WP_077081735.1">
    <property type="nucleotide sequence ID" value="NZ_FUEZ01000004.1"/>
</dbReference>
<evidence type="ECO:0000313" key="4">
    <source>
        <dbReference type="Proteomes" id="UP000240424"/>
    </source>
</evidence>
<dbReference type="Proteomes" id="UP000240424">
    <property type="component" value="Unassembled WGS sequence"/>
</dbReference>
<organism evidence="3 4">
    <name type="scientific">Mycobacterium numidiamassiliense</name>
    <dbReference type="NCBI Taxonomy" id="1841861"/>
    <lineage>
        <taxon>Bacteria</taxon>
        <taxon>Bacillati</taxon>
        <taxon>Actinomycetota</taxon>
        <taxon>Actinomycetes</taxon>
        <taxon>Mycobacteriales</taxon>
        <taxon>Mycobacteriaceae</taxon>
        <taxon>Mycobacterium</taxon>
    </lineage>
</organism>
<evidence type="ECO:0000259" key="2">
    <source>
        <dbReference type="Pfam" id="PF05305"/>
    </source>
</evidence>
<protein>
    <recommendedName>
        <fullName evidence="2">DUF732 domain-containing protein</fullName>
    </recommendedName>
</protein>
<dbReference type="Pfam" id="PF05305">
    <property type="entry name" value="DUF732"/>
    <property type="match status" value="1"/>
</dbReference>
<dbReference type="STRING" id="1841861.GCA_900157365_04033"/>
<name>A0A2U3PI99_9MYCO</name>
<accession>A0A2U3PI99</accession>
<dbReference type="EMBL" id="FUEZ01000004">
    <property type="protein sequence ID" value="SPM43488.1"/>
    <property type="molecule type" value="Genomic_DNA"/>
</dbReference>
<evidence type="ECO:0000313" key="3">
    <source>
        <dbReference type="EMBL" id="SPM43488.1"/>
    </source>
</evidence>
<dbReference type="OrthoDB" id="4737874at2"/>
<reference evidence="3 4" key="1">
    <citation type="submission" date="2017-01" db="EMBL/GenBank/DDBJ databases">
        <authorList>
            <consortium name="Urmite Genomes"/>
        </authorList>
    </citation>
    <scope>NUCLEOTIDE SEQUENCE [LARGE SCALE GENOMIC DNA]</scope>
    <source>
        <strain evidence="3 4">AB215</strain>
    </source>
</reference>
<gene>
    <name evidence="3" type="ORF">MNAB215_5714</name>
</gene>
<dbReference type="AlphaFoldDB" id="A0A2U3PI99"/>
<feature type="chain" id="PRO_5015682456" description="DUF732 domain-containing protein" evidence="1">
    <location>
        <begin position="25"/>
        <end position="108"/>
    </location>
</feature>
<proteinExistence type="predicted"/>
<keyword evidence="4" id="KW-1185">Reference proteome</keyword>
<dbReference type="InterPro" id="IPR007969">
    <property type="entry name" value="DUF732"/>
</dbReference>